<keyword evidence="3" id="KW-0540">Nuclease</keyword>
<dbReference type="PANTHER" id="PTHR34139:SF1">
    <property type="entry name" value="RNASE MJ1380-RELATED"/>
    <property type="match status" value="1"/>
</dbReference>
<keyword evidence="4" id="KW-0547">Nucleotide-binding</keyword>
<name>A0ABQ1LLK9_9SPHI</name>
<protein>
    <submittedName>
        <fullName evidence="6">DUF86 domain-containing protein</fullName>
    </submittedName>
</protein>
<keyword evidence="2" id="KW-1277">Toxin-antitoxin system</keyword>
<gene>
    <name evidence="6" type="ORF">GCM10011386_15470</name>
</gene>
<evidence type="ECO:0000256" key="4">
    <source>
        <dbReference type="ARBA" id="ARBA00022741"/>
    </source>
</evidence>
<dbReference type="InterPro" id="IPR051813">
    <property type="entry name" value="HepT_RNase_toxin"/>
</dbReference>
<accession>A0ABQ1LLK9</accession>
<keyword evidence="7" id="KW-1185">Reference proteome</keyword>
<dbReference type="RefSeq" id="WP_188749209.1">
    <property type="nucleotide sequence ID" value="NZ_BMIK01000003.1"/>
</dbReference>
<proteinExistence type="predicted"/>
<dbReference type="InterPro" id="IPR008201">
    <property type="entry name" value="HepT-like"/>
</dbReference>
<evidence type="ECO:0000313" key="7">
    <source>
        <dbReference type="Proteomes" id="UP000597338"/>
    </source>
</evidence>
<dbReference type="EMBL" id="BMIK01000003">
    <property type="protein sequence ID" value="GGC24417.1"/>
    <property type="molecule type" value="Genomic_DNA"/>
</dbReference>
<organism evidence="6 7">
    <name type="scientific">Parapedobacter defluvii</name>
    <dbReference type="NCBI Taxonomy" id="2045106"/>
    <lineage>
        <taxon>Bacteria</taxon>
        <taxon>Pseudomonadati</taxon>
        <taxon>Bacteroidota</taxon>
        <taxon>Sphingobacteriia</taxon>
        <taxon>Sphingobacteriales</taxon>
        <taxon>Sphingobacteriaceae</taxon>
        <taxon>Parapedobacter</taxon>
    </lineage>
</organism>
<keyword evidence="1" id="KW-0597">Phosphoprotein</keyword>
<evidence type="ECO:0000256" key="2">
    <source>
        <dbReference type="ARBA" id="ARBA00022649"/>
    </source>
</evidence>
<comment type="caution">
    <text evidence="6">The sequence shown here is derived from an EMBL/GenBank/DDBJ whole genome shotgun (WGS) entry which is preliminary data.</text>
</comment>
<keyword evidence="5" id="KW-0378">Hydrolase</keyword>
<evidence type="ECO:0000256" key="3">
    <source>
        <dbReference type="ARBA" id="ARBA00022722"/>
    </source>
</evidence>
<dbReference type="PANTHER" id="PTHR34139">
    <property type="entry name" value="UPF0331 PROTEIN MJ0127"/>
    <property type="match status" value="1"/>
</dbReference>
<reference evidence="7" key="1">
    <citation type="journal article" date="2019" name="Int. J. Syst. Evol. Microbiol.">
        <title>The Global Catalogue of Microorganisms (GCM) 10K type strain sequencing project: providing services to taxonomists for standard genome sequencing and annotation.</title>
        <authorList>
            <consortium name="The Broad Institute Genomics Platform"/>
            <consortium name="The Broad Institute Genome Sequencing Center for Infectious Disease"/>
            <person name="Wu L."/>
            <person name="Ma J."/>
        </authorList>
    </citation>
    <scope>NUCLEOTIDE SEQUENCE [LARGE SCALE GENOMIC DNA]</scope>
    <source>
        <strain evidence="7">CGMCC 1.15342</strain>
    </source>
</reference>
<sequence>MKGQLGDKVRIQHVLDAIGEVESYLKGVEYEAFIQNSEKRFATIKQIEIIGEACNAISQKIKDTNSGIPWKAIKGFRNISIHEYFGVNLRIIWDIAQYDLPPMKEQLQNILKTLI</sequence>
<evidence type="ECO:0000256" key="1">
    <source>
        <dbReference type="ARBA" id="ARBA00022553"/>
    </source>
</evidence>
<evidence type="ECO:0000313" key="6">
    <source>
        <dbReference type="EMBL" id="GGC24417.1"/>
    </source>
</evidence>
<dbReference type="Proteomes" id="UP000597338">
    <property type="component" value="Unassembled WGS sequence"/>
</dbReference>
<dbReference type="Pfam" id="PF01934">
    <property type="entry name" value="HepT-like"/>
    <property type="match status" value="1"/>
</dbReference>
<evidence type="ECO:0000256" key="5">
    <source>
        <dbReference type="ARBA" id="ARBA00022801"/>
    </source>
</evidence>